<accession>A0A1M7T205</accession>
<reference evidence="2 3" key="1">
    <citation type="submission" date="2016-12" db="EMBL/GenBank/DDBJ databases">
        <authorList>
            <person name="Song W.-J."/>
            <person name="Kurnit D.M."/>
        </authorList>
    </citation>
    <scope>NUCLEOTIDE SEQUENCE [LARGE SCALE GENOMIC DNA]</scope>
    <source>
        <strain evidence="2 3">DSM 14810</strain>
    </source>
</reference>
<organism evidence="2 3">
    <name type="scientific">Butyrivibrio hungatei DSM 14810</name>
    <dbReference type="NCBI Taxonomy" id="1121132"/>
    <lineage>
        <taxon>Bacteria</taxon>
        <taxon>Bacillati</taxon>
        <taxon>Bacillota</taxon>
        <taxon>Clostridia</taxon>
        <taxon>Lachnospirales</taxon>
        <taxon>Lachnospiraceae</taxon>
        <taxon>Butyrivibrio</taxon>
    </lineage>
</organism>
<evidence type="ECO:0000313" key="3">
    <source>
        <dbReference type="Proteomes" id="UP000184097"/>
    </source>
</evidence>
<evidence type="ECO:0000259" key="1">
    <source>
        <dbReference type="Pfam" id="PF18167"/>
    </source>
</evidence>
<protein>
    <recommendedName>
        <fullName evidence="1">CD-NTase-associated protein 16 NUDIX domain-containing protein</fullName>
    </recommendedName>
</protein>
<feature type="domain" description="CD-NTase-associated protein 16 NUDIX" evidence="1">
    <location>
        <begin position="45"/>
        <end position="239"/>
    </location>
</feature>
<dbReference type="InterPro" id="IPR040829">
    <property type="entry name" value="Cap16_NUDIX"/>
</dbReference>
<sequence length="240" mass="27862">MVDFLLSNIASAIFGSVFTSVIDFFKNTKGYIKIWFGLLGHRKERIRFSCGYLFRIKMDNKYLLIKGKRIEQFQPIGGVYKYYSSFNDIKNSLNITEEQNSIFYEDGDLRVYVPGKNVLKFIRWFNSGKNREVNVTREFYEELVVPGYIPENAIINAKFEFIKQAECKLGYSNAFRCKEVLIHNIYEVTFSDSTYLEKLNNVINQGEKSLRFVSQSDIEREAVEVNGVENKIGAHAKNVV</sequence>
<proteinExistence type="predicted"/>
<name>A0A1M7T205_9FIRM</name>
<dbReference type="EMBL" id="FRDH01000014">
    <property type="protein sequence ID" value="SHN64687.1"/>
    <property type="molecule type" value="Genomic_DNA"/>
</dbReference>
<evidence type="ECO:0000313" key="2">
    <source>
        <dbReference type="EMBL" id="SHN64687.1"/>
    </source>
</evidence>
<dbReference type="Proteomes" id="UP000184097">
    <property type="component" value="Unassembled WGS sequence"/>
</dbReference>
<gene>
    <name evidence="2" type="ORF">SAMN02745247_02837</name>
</gene>
<dbReference type="Pfam" id="PF18167">
    <property type="entry name" value="Sa_NUDIX"/>
    <property type="match status" value="1"/>
</dbReference>
<dbReference type="AlphaFoldDB" id="A0A1M7T205"/>